<organism evidence="7 8">
    <name type="scientific">Panagrellus redivivus</name>
    <name type="common">Microworm</name>
    <dbReference type="NCBI Taxonomy" id="6233"/>
    <lineage>
        <taxon>Eukaryota</taxon>
        <taxon>Metazoa</taxon>
        <taxon>Ecdysozoa</taxon>
        <taxon>Nematoda</taxon>
        <taxon>Chromadorea</taxon>
        <taxon>Rhabditida</taxon>
        <taxon>Tylenchina</taxon>
        <taxon>Panagrolaimomorpha</taxon>
        <taxon>Panagrolaimoidea</taxon>
        <taxon>Panagrolaimidae</taxon>
        <taxon>Panagrellus</taxon>
    </lineage>
</organism>
<reference evidence="7" key="1">
    <citation type="journal article" date="2013" name="Genetics">
        <title>The draft genome and transcriptome of Panagrellus redivivus are shaped by the harsh demands of a free-living lifestyle.</title>
        <authorList>
            <person name="Srinivasan J."/>
            <person name="Dillman A.R."/>
            <person name="Macchietto M.G."/>
            <person name="Heikkinen L."/>
            <person name="Lakso M."/>
            <person name="Fracchia K.M."/>
            <person name="Antoshechkin I."/>
            <person name="Mortazavi A."/>
            <person name="Wong G."/>
            <person name="Sternberg P.W."/>
        </authorList>
    </citation>
    <scope>NUCLEOTIDE SEQUENCE [LARGE SCALE GENOMIC DNA]</scope>
    <source>
        <strain evidence="7">MT8872</strain>
    </source>
</reference>
<name>A0A7E4W6R9_PANRE</name>
<dbReference type="GO" id="GO:0038023">
    <property type="term" value="F:signaling receptor activity"/>
    <property type="evidence" value="ECO:0007669"/>
    <property type="project" value="TreeGrafter"/>
</dbReference>
<reference evidence="8" key="2">
    <citation type="submission" date="2020-10" db="UniProtKB">
        <authorList>
            <consortium name="WormBaseParasite"/>
        </authorList>
    </citation>
    <scope>IDENTIFICATION</scope>
</reference>
<evidence type="ECO:0000259" key="6">
    <source>
        <dbReference type="Pfam" id="PF01094"/>
    </source>
</evidence>
<sequence length="345" mass="38984">MASLVSGLWLLLLLVSVITNAFIGKADGIDTVDFDSRADPIFPLHGALFLPYDTGGVTENGEHYMATLESVRPILDIALNEAHKKYLRRWVPKHEPWLRIAEIPMGECSDQKRAAWAALEAIQWTNGSGLDVSFGPACDYILASVARILSFHGVAMFSNAGFSEFFQKKGDLPITRVGPLQDHITAMVGKLSTHFDWKKPSLMYEKHFWESELHEAGFCKLLMNGMYLWSAEKKWDLQVNPRMLPSVWDNQNPRQRFKDYLIESVGTNYGGLPSWTRFKSTQQFPEAWLLCLFVGLACGEVTDQRSNTKRCRKANIKAMKQCLLVQSDVFLASGTACGKRWLFSH</sequence>
<keyword evidence="2" id="KW-0812">Transmembrane</keyword>
<dbReference type="InterPro" id="IPR052612">
    <property type="entry name" value="ANP_Clearance_Receptor"/>
</dbReference>
<dbReference type="WBParaSite" id="Pan_g6760.t1">
    <property type="protein sequence ID" value="Pan_g6760.t1"/>
    <property type="gene ID" value="Pan_g6760"/>
</dbReference>
<evidence type="ECO:0000256" key="1">
    <source>
        <dbReference type="ARBA" id="ARBA00004370"/>
    </source>
</evidence>
<feature type="domain" description="Receptor ligand binding region" evidence="6">
    <location>
        <begin position="107"/>
        <end position="214"/>
    </location>
</feature>
<protein>
    <submittedName>
        <fullName evidence="8">ANF_receptor domain-containing protein</fullName>
    </submittedName>
</protein>
<keyword evidence="3" id="KW-1133">Transmembrane helix</keyword>
<dbReference type="GO" id="GO:0016020">
    <property type="term" value="C:membrane"/>
    <property type="evidence" value="ECO:0007669"/>
    <property type="project" value="UniProtKB-SubCell"/>
</dbReference>
<dbReference type="InterPro" id="IPR028082">
    <property type="entry name" value="Peripla_BP_I"/>
</dbReference>
<comment type="subcellular location">
    <subcellularLocation>
        <location evidence="1">Membrane</location>
    </subcellularLocation>
</comment>
<evidence type="ECO:0000256" key="3">
    <source>
        <dbReference type="ARBA" id="ARBA00022989"/>
    </source>
</evidence>
<dbReference type="Pfam" id="PF01094">
    <property type="entry name" value="ANF_receptor"/>
    <property type="match status" value="1"/>
</dbReference>
<accession>A0A7E4W6R9</accession>
<dbReference type="GO" id="GO:0017046">
    <property type="term" value="F:peptide hormone binding"/>
    <property type="evidence" value="ECO:0007669"/>
    <property type="project" value="TreeGrafter"/>
</dbReference>
<evidence type="ECO:0000313" key="7">
    <source>
        <dbReference type="Proteomes" id="UP000492821"/>
    </source>
</evidence>
<dbReference type="Proteomes" id="UP000492821">
    <property type="component" value="Unassembled WGS sequence"/>
</dbReference>
<keyword evidence="5" id="KW-0732">Signal</keyword>
<dbReference type="PANTHER" id="PTHR44755">
    <property type="entry name" value="NATRIURETIC PEPTIDE RECEPTOR 3-RELATED"/>
    <property type="match status" value="1"/>
</dbReference>
<keyword evidence="7" id="KW-1185">Reference proteome</keyword>
<evidence type="ECO:0000313" key="8">
    <source>
        <dbReference type="WBParaSite" id="Pan_g6760.t1"/>
    </source>
</evidence>
<evidence type="ECO:0000256" key="4">
    <source>
        <dbReference type="ARBA" id="ARBA00023136"/>
    </source>
</evidence>
<dbReference type="Gene3D" id="3.40.50.2300">
    <property type="match status" value="1"/>
</dbReference>
<proteinExistence type="predicted"/>
<evidence type="ECO:0000256" key="5">
    <source>
        <dbReference type="SAM" id="SignalP"/>
    </source>
</evidence>
<feature type="signal peptide" evidence="5">
    <location>
        <begin position="1"/>
        <end position="28"/>
    </location>
</feature>
<dbReference type="AlphaFoldDB" id="A0A7E4W6R9"/>
<dbReference type="PANTHER" id="PTHR44755:SF8">
    <property type="entry name" value="RECEPTOR LIGAND BINDING REGION DOMAIN-CONTAINING PROTEIN"/>
    <property type="match status" value="1"/>
</dbReference>
<keyword evidence="4" id="KW-0472">Membrane</keyword>
<dbReference type="InterPro" id="IPR001828">
    <property type="entry name" value="ANF_lig-bd_rcpt"/>
</dbReference>
<evidence type="ECO:0000256" key="2">
    <source>
        <dbReference type="ARBA" id="ARBA00022692"/>
    </source>
</evidence>
<dbReference type="GO" id="GO:0007165">
    <property type="term" value="P:signal transduction"/>
    <property type="evidence" value="ECO:0007669"/>
    <property type="project" value="TreeGrafter"/>
</dbReference>
<dbReference type="SUPFAM" id="SSF53822">
    <property type="entry name" value="Periplasmic binding protein-like I"/>
    <property type="match status" value="1"/>
</dbReference>
<feature type="chain" id="PRO_5028947677" evidence="5">
    <location>
        <begin position="29"/>
        <end position="345"/>
    </location>
</feature>